<dbReference type="OrthoDB" id="9797653at2"/>
<evidence type="ECO:0000313" key="2">
    <source>
        <dbReference type="Proteomes" id="UP000317303"/>
    </source>
</evidence>
<dbReference type="RefSeq" id="WP_030533144.1">
    <property type="nucleotide sequence ID" value="NZ_JOIJ01000012.1"/>
</dbReference>
<keyword evidence="1" id="KW-0413">Isomerase</keyword>
<dbReference type="Gene3D" id="3.40.50.10540">
    <property type="entry name" value="Crotonobetainyl-coa:carnitine coa-transferase, domain 1"/>
    <property type="match status" value="1"/>
</dbReference>
<dbReference type="AlphaFoldDB" id="A0A660CBL4"/>
<dbReference type="InterPro" id="IPR023606">
    <property type="entry name" value="CoA-Trfase_III_dom_1_sf"/>
</dbReference>
<protein>
    <submittedName>
        <fullName evidence="1">2-methylfumaryl-CoA isomerase</fullName>
    </submittedName>
</protein>
<organism evidence="1 2">
    <name type="scientific">Prauserella rugosa</name>
    <dbReference type="NCBI Taxonomy" id="43354"/>
    <lineage>
        <taxon>Bacteria</taxon>
        <taxon>Bacillati</taxon>
        <taxon>Actinomycetota</taxon>
        <taxon>Actinomycetes</taxon>
        <taxon>Pseudonocardiales</taxon>
        <taxon>Pseudonocardiaceae</taxon>
        <taxon>Prauserella</taxon>
    </lineage>
</organism>
<dbReference type="EMBL" id="VLJV01000001">
    <property type="protein sequence ID" value="TWH18321.1"/>
    <property type="molecule type" value="Genomic_DNA"/>
</dbReference>
<dbReference type="InterPro" id="IPR044855">
    <property type="entry name" value="CoA-Trfase_III_dom3_sf"/>
</dbReference>
<dbReference type="GO" id="GO:0016853">
    <property type="term" value="F:isomerase activity"/>
    <property type="evidence" value="ECO:0007669"/>
    <property type="project" value="UniProtKB-KW"/>
</dbReference>
<dbReference type="SUPFAM" id="SSF89796">
    <property type="entry name" value="CoA-transferase family III (CaiB/BaiF)"/>
    <property type="match status" value="1"/>
</dbReference>
<keyword evidence="2" id="KW-1185">Reference proteome</keyword>
<sequence>MPGTSGPGERPLEGLHVVECASFVAGPSGGMALARLGADVLRVDPPGGGGDFHRWPVDDQGTSLYWAGLNKGKRSLALDFRTPEGRELLLALATEPGADSGVYLDNVAGRARLTHEELTARRPDVIHVHIEGAAGGKPAVDYTVNAGVGIPHLTGPADHAAPVNHALPAWDFLCGQYAATGILAALHRRHRTGEGSSLSVALSDVALTALGDLGWLDEAHRTGRPRPRIGNHTYGSFGVDFPTADGHRVIAVALTAGQWKALLAATGTADVFAALEPALDADLSDESDRYRHRETIEAILRPWFAARPYEEVARRLDEARALWGPYRDMAEAVELALADENSVVREMDQPGIGPMATTTCPIRTDGVPTPPMPAPALGADTDAVLSERLGLSHSEIGKLHDAGLVAGPR</sequence>
<reference evidence="1 2" key="1">
    <citation type="submission" date="2019-07" db="EMBL/GenBank/DDBJ databases">
        <title>R&amp;d 2014.</title>
        <authorList>
            <person name="Klenk H.-P."/>
        </authorList>
    </citation>
    <scope>NUCLEOTIDE SEQUENCE [LARGE SCALE GENOMIC DNA]</scope>
    <source>
        <strain evidence="1 2">DSM 43194</strain>
    </source>
</reference>
<dbReference type="Pfam" id="PF02515">
    <property type="entry name" value="CoA_transf_3"/>
    <property type="match status" value="1"/>
</dbReference>
<dbReference type="InterPro" id="IPR050509">
    <property type="entry name" value="CoA-transferase_III"/>
</dbReference>
<dbReference type="Gene3D" id="3.30.1540.10">
    <property type="entry name" value="formyl-coa transferase, domain 3"/>
    <property type="match status" value="1"/>
</dbReference>
<dbReference type="PANTHER" id="PTHR48228">
    <property type="entry name" value="SUCCINYL-COA--D-CITRAMALATE COA-TRANSFERASE"/>
    <property type="match status" value="1"/>
</dbReference>
<dbReference type="PANTHER" id="PTHR48228:SF5">
    <property type="entry name" value="ALPHA-METHYLACYL-COA RACEMASE"/>
    <property type="match status" value="1"/>
</dbReference>
<comment type="caution">
    <text evidence="1">The sequence shown here is derived from an EMBL/GenBank/DDBJ whole genome shotgun (WGS) entry which is preliminary data.</text>
</comment>
<dbReference type="Proteomes" id="UP000317303">
    <property type="component" value="Unassembled WGS sequence"/>
</dbReference>
<accession>A0A660CBL4</accession>
<name>A0A660CBL4_9PSEU</name>
<gene>
    <name evidence="1" type="ORF">JD82_00137</name>
</gene>
<evidence type="ECO:0000313" key="1">
    <source>
        <dbReference type="EMBL" id="TWH18321.1"/>
    </source>
</evidence>
<proteinExistence type="predicted"/>
<dbReference type="InterPro" id="IPR003673">
    <property type="entry name" value="CoA-Trfase_fam_III"/>
</dbReference>